<sequence>MKSENNRMRIGEGRISGAISIFLGVSSLASILCFKFPEQFTTPEFREVYTAAMAENLILGGIISTFLFALLSILLAKNKKYAVVGVVLGALSVLLGGMTVEGRAVEKTNWSLGLDWLILDLLVMVLIFVPIELVFPKNKLQSKFHPEWKTDLIYFGISHLAIQLFGVLTKKPAVAFFGWMNLDGVQQWVNDLPFVIELFIALVVTDLFQYAAHRIFHSHYFLWRFHSIHHSTENMDWLAGSRTHFIDIFFTRSMSYLPLYILGFSTLTFNVYIVFIAIHAVFIHANTRLNFGLLKYVITTPQYHHWHHCKEPEHYGNNFAVVFPFIDKLFGTYYLPGNEWPEGTGLVDASFPKGFMKQFTYPFIKNPFKNDLLPEEKSGR</sequence>
<name>A0A1W2AYB8_9FLAO</name>
<keyword evidence="3 5" id="KW-1133">Transmembrane helix</keyword>
<keyword evidence="8" id="KW-1185">Reference proteome</keyword>
<feature type="transmembrane region" description="Helical" evidence="5">
    <location>
        <begin position="81"/>
        <end position="100"/>
    </location>
</feature>
<protein>
    <submittedName>
        <fullName evidence="7">Lathosterol oxidase</fullName>
    </submittedName>
</protein>
<feature type="transmembrane region" description="Helical" evidence="5">
    <location>
        <begin position="188"/>
        <end position="208"/>
    </location>
</feature>
<keyword evidence="4 5" id="KW-0472">Membrane</keyword>
<feature type="transmembrane region" description="Helical" evidence="5">
    <location>
        <begin position="112"/>
        <end position="131"/>
    </location>
</feature>
<dbReference type="GO" id="GO:0016491">
    <property type="term" value="F:oxidoreductase activity"/>
    <property type="evidence" value="ECO:0007669"/>
    <property type="project" value="InterPro"/>
</dbReference>
<dbReference type="RefSeq" id="WP_084061606.1">
    <property type="nucleotide sequence ID" value="NZ_FWXO01000003.1"/>
</dbReference>
<evidence type="ECO:0000256" key="3">
    <source>
        <dbReference type="ARBA" id="ARBA00022989"/>
    </source>
</evidence>
<evidence type="ECO:0000256" key="4">
    <source>
        <dbReference type="ARBA" id="ARBA00023136"/>
    </source>
</evidence>
<dbReference type="GO" id="GO:0016020">
    <property type="term" value="C:membrane"/>
    <property type="evidence" value="ECO:0007669"/>
    <property type="project" value="UniProtKB-SubCell"/>
</dbReference>
<dbReference type="STRING" id="504486.SAMN05660703_2282"/>
<dbReference type="PANTHER" id="PTHR11863">
    <property type="entry name" value="STEROL DESATURASE"/>
    <property type="match status" value="1"/>
</dbReference>
<feature type="transmembrane region" description="Helical" evidence="5">
    <location>
        <begin position="152"/>
        <end position="168"/>
    </location>
</feature>
<accession>A0A1W2AYB8</accession>
<dbReference type="Pfam" id="PF04116">
    <property type="entry name" value="FA_hydroxylase"/>
    <property type="match status" value="1"/>
</dbReference>
<reference evidence="7 8" key="1">
    <citation type="submission" date="2017-04" db="EMBL/GenBank/DDBJ databases">
        <authorList>
            <person name="Afonso C.L."/>
            <person name="Miller P.J."/>
            <person name="Scott M.A."/>
            <person name="Spackman E."/>
            <person name="Goraichik I."/>
            <person name="Dimitrov K.M."/>
            <person name="Suarez D.L."/>
            <person name="Swayne D.E."/>
        </authorList>
    </citation>
    <scope>NUCLEOTIDE SEQUENCE [LARGE SCALE GENOMIC DNA]</scope>
    <source>
        <strain evidence="7 8">DSM 21164</strain>
    </source>
</reference>
<organism evidence="7 8">
    <name type="scientific">Cellulophaga tyrosinoxydans</name>
    <dbReference type="NCBI Taxonomy" id="504486"/>
    <lineage>
        <taxon>Bacteria</taxon>
        <taxon>Pseudomonadati</taxon>
        <taxon>Bacteroidota</taxon>
        <taxon>Flavobacteriia</taxon>
        <taxon>Flavobacteriales</taxon>
        <taxon>Flavobacteriaceae</taxon>
        <taxon>Cellulophaga</taxon>
    </lineage>
</organism>
<feature type="domain" description="Fatty acid hydroxylase" evidence="6">
    <location>
        <begin position="199"/>
        <end position="332"/>
    </location>
</feature>
<evidence type="ECO:0000256" key="2">
    <source>
        <dbReference type="ARBA" id="ARBA00022692"/>
    </source>
</evidence>
<evidence type="ECO:0000256" key="1">
    <source>
        <dbReference type="ARBA" id="ARBA00004370"/>
    </source>
</evidence>
<dbReference type="EMBL" id="FWXO01000003">
    <property type="protein sequence ID" value="SMC65168.1"/>
    <property type="molecule type" value="Genomic_DNA"/>
</dbReference>
<evidence type="ECO:0000313" key="8">
    <source>
        <dbReference type="Proteomes" id="UP000192360"/>
    </source>
</evidence>
<dbReference type="GO" id="GO:0008610">
    <property type="term" value="P:lipid biosynthetic process"/>
    <property type="evidence" value="ECO:0007669"/>
    <property type="project" value="InterPro"/>
</dbReference>
<proteinExistence type="predicted"/>
<keyword evidence="2 5" id="KW-0812">Transmembrane</keyword>
<dbReference type="Proteomes" id="UP000192360">
    <property type="component" value="Unassembled WGS sequence"/>
</dbReference>
<dbReference type="InterPro" id="IPR050307">
    <property type="entry name" value="Sterol_Desaturase_Related"/>
</dbReference>
<comment type="subcellular location">
    <subcellularLocation>
        <location evidence="1">Membrane</location>
    </subcellularLocation>
</comment>
<gene>
    <name evidence="7" type="ORF">SAMN05660703_2282</name>
</gene>
<dbReference type="AlphaFoldDB" id="A0A1W2AYB8"/>
<feature type="transmembrane region" description="Helical" evidence="5">
    <location>
        <begin position="15"/>
        <end position="37"/>
    </location>
</feature>
<dbReference type="OrthoDB" id="9770329at2"/>
<feature type="transmembrane region" description="Helical" evidence="5">
    <location>
        <begin position="57"/>
        <end position="76"/>
    </location>
</feature>
<dbReference type="InterPro" id="IPR006694">
    <property type="entry name" value="Fatty_acid_hydroxylase"/>
</dbReference>
<feature type="transmembrane region" description="Helical" evidence="5">
    <location>
        <begin position="259"/>
        <end position="282"/>
    </location>
</feature>
<evidence type="ECO:0000313" key="7">
    <source>
        <dbReference type="EMBL" id="SMC65168.1"/>
    </source>
</evidence>
<dbReference type="GO" id="GO:0005506">
    <property type="term" value="F:iron ion binding"/>
    <property type="evidence" value="ECO:0007669"/>
    <property type="project" value="InterPro"/>
</dbReference>
<evidence type="ECO:0000259" key="6">
    <source>
        <dbReference type="Pfam" id="PF04116"/>
    </source>
</evidence>
<evidence type="ECO:0000256" key="5">
    <source>
        <dbReference type="SAM" id="Phobius"/>
    </source>
</evidence>